<organism evidence="5">
    <name type="scientific">freshwater metagenome</name>
    <dbReference type="NCBI Taxonomy" id="449393"/>
    <lineage>
        <taxon>unclassified sequences</taxon>
        <taxon>metagenomes</taxon>
        <taxon>ecological metagenomes</taxon>
    </lineage>
</organism>
<dbReference type="SMART" id="SM00332">
    <property type="entry name" value="PP2Cc"/>
    <property type="match status" value="1"/>
</dbReference>
<sequence>MAVITSRHFSTSARSVTGLIRPGNEDSALHHSHLLAIADGMGGHAGGEIASAIAINTLAQIIPVIDSGSIDSDSVEDLLMNSLYDVNAEIRRVADNDEELLGMGTTLSALHLYSSDKRSFVALIHVGDTRAYRLRDGVLTQLSHDHTVIQELLDQGVLKVGETSDHPQRSMLTQVLMGDNSIAPVLMIYEVEEKDRFLLSSDGLHGIVSEAELLEGVQIADKDEAVTFLIDTAYKNGAPDNVTVLVADITVGVSEGSSIFLGAAQVGHNG</sequence>
<dbReference type="InterPro" id="IPR036457">
    <property type="entry name" value="PPM-type-like_dom_sf"/>
</dbReference>
<dbReference type="EMBL" id="CAFBMV010000009">
    <property type="protein sequence ID" value="CAB4929546.1"/>
    <property type="molecule type" value="Genomic_DNA"/>
</dbReference>
<dbReference type="PROSITE" id="PS51746">
    <property type="entry name" value="PPM_2"/>
    <property type="match status" value="1"/>
</dbReference>
<evidence type="ECO:0000313" key="5">
    <source>
        <dbReference type="EMBL" id="CAB4929546.1"/>
    </source>
</evidence>
<dbReference type="InterPro" id="IPR001932">
    <property type="entry name" value="PPM-type_phosphatase-like_dom"/>
</dbReference>
<dbReference type="CDD" id="cd00143">
    <property type="entry name" value="PP2Cc"/>
    <property type="match status" value="1"/>
</dbReference>
<evidence type="ECO:0000313" key="4">
    <source>
        <dbReference type="EMBL" id="CAB4876892.1"/>
    </source>
</evidence>
<evidence type="ECO:0000259" key="1">
    <source>
        <dbReference type="PROSITE" id="PS51746"/>
    </source>
</evidence>
<dbReference type="AlphaFoldDB" id="A0A6J7IG36"/>
<dbReference type="EMBL" id="CAEZWT010000005">
    <property type="protein sequence ID" value="CAB4658756.1"/>
    <property type="molecule type" value="Genomic_DNA"/>
</dbReference>
<reference evidence="5" key="1">
    <citation type="submission" date="2020-05" db="EMBL/GenBank/DDBJ databases">
        <authorList>
            <person name="Chiriac C."/>
            <person name="Salcher M."/>
            <person name="Ghai R."/>
            <person name="Kavagutti S V."/>
        </authorList>
    </citation>
    <scope>NUCLEOTIDE SEQUENCE</scope>
</reference>
<dbReference type="SMART" id="SM00331">
    <property type="entry name" value="PP2C_SIG"/>
    <property type="match status" value="1"/>
</dbReference>
<evidence type="ECO:0000313" key="3">
    <source>
        <dbReference type="EMBL" id="CAB4751848.1"/>
    </source>
</evidence>
<accession>A0A6J7IG36</accession>
<dbReference type="EMBL" id="CAFBQL010000009">
    <property type="protein sequence ID" value="CAB5062720.1"/>
    <property type="molecule type" value="Genomic_DNA"/>
</dbReference>
<evidence type="ECO:0000313" key="2">
    <source>
        <dbReference type="EMBL" id="CAB4658756.1"/>
    </source>
</evidence>
<dbReference type="SUPFAM" id="SSF81606">
    <property type="entry name" value="PP2C-like"/>
    <property type="match status" value="1"/>
</dbReference>
<evidence type="ECO:0000313" key="6">
    <source>
        <dbReference type="EMBL" id="CAB5062720.1"/>
    </source>
</evidence>
<dbReference type="Pfam" id="PF13672">
    <property type="entry name" value="PP2C_2"/>
    <property type="match status" value="1"/>
</dbReference>
<dbReference type="EMBL" id="CAEZZC010000010">
    <property type="protein sequence ID" value="CAB4751848.1"/>
    <property type="molecule type" value="Genomic_DNA"/>
</dbReference>
<dbReference type="Gene3D" id="3.60.40.10">
    <property type="entry name" value="PPM-type phosphatase domain"/>
    <property type="match status" value="1"/>
</dbReference>
<dbReference type="EMBL" id="CAFBLE010000018">
    <property type="protein sequence ID" value="CAB4876892.1"/>
    <property type="molecule type" value="Genomic_DNA"/>
</dbReference>
<gene>
    <name evidence="2" type="ORF">UFOPK2289_00344</name>
    <name evidence="3" type="ORF">UFOPK2822_00861</name>
    <name evidence="4" type="ORF">UFOPK3346_01389</name>
    <name evidence="5" type="ORF">UFOPK3670_01195</name>
    <name evidence="6" type="ORF">UFOPK4308_01241</name>
</gene>
<feature type="domain" description="PPM-type phosphatase" evidence="1">
    <location>
        <begin position="10"/>
        <end position="249"/>
    </location>
</feature>
<name>A0A6J7IG36_9ZZZZ</name>
<protein>
    <submittedName>
        <fullName evidence="5">Unannotated protein</fullName>
    </submittedName>
</protein>
<proteinExistence type="predicted"/>